<dbReference type="Proteomes" id="UP000187439">
    <property type="component" value="Unassembled WGS sequence"/>
</dbReference>
<dbReference type="AlphaFoldDB" id="A0A1R0XYA3"/>
<sequence>MEIPPWFRTAIQGRLDYVSARFEHHPDLKRVRAEEKKAFQVLFVGMDIGRMPEFEAWEDRHHFKQSIINEWLYLQGMKDGFQLAVELLSNPVPFDDDTLFKPERNEPEA</sequence>
<evidence type="ECO:0000313" key="4">
    <source>
        <dbReference type="Proteomes" id="UP000187439"/>
    </source>
</evidence>
<gene>
    <name evidence="2" type="ORF">BSK47_14660</name>
    <name evidence="1" type="ORF">BSK52_14360</name>
</gene>
<dbReference type="EMBL" id="MPTC01000011">
    <property type="protein sequence ID" value="OMD40074.1"/>
    <property type="molecule type" value="Genomic_DNA"/>
</dbReference>
<proteinExistence type="predicted"/>
<accession>A0A1R0XYA3</accession>
<protein>
    <submittedName>
        <fullName evidence="1">Uncharacterized protein</fullName>
    </submittedName>
</protein>
<dbReference type="RefSeq" id="WP_076119667.1">
    <property type="nucleotide sequence ID" value="NZ_MPTC01000011.1"/>
</dbReference>
<dbReference type="EMBL" id="MPTO01000012">
    <property type="protein sequence ID" value="OME19810.1"/>
    <property type="molecule type" value="Genomic_DNA"/>
</dbReference>
<evidence type="ECO:0000313" key="1">
    <source>
        <dbReference type="EMBL" id="OMD40074.1"/>
    </source>
</evidence>
<evidence type="ECO:0000313" key="2">
    <source>
        <dbReference type="EMBL" id="OME19810.1"/>
    </source>
</evidence>
<evidence type="ECO:0000313" key="3">
    <source>
        <dbReference type="Proteomes" id="UP000187323"/>
    </source>
</evidence>
<organism evidence="1 4">
    <name type="scientific">Paenibacillus odorifer</name>
    <dbReference type="NCBI Taxonomy" id="189426"/>
    <lineage>
        <taxon>Bacteria</taxon>
        <taxon>Bacillati</taxon>
        <taxon>Bacillota</taxon>
        <taxon>Bacilli</taxon>
        <taxon>Bacillales</taxon>
        <taxon>Paenibacillaceae</taxon>
        <taxon>Paenibacillus</taxon>
    </lineage>
</organism>
<dbReference type="OrthoDB" id="2662966at2"/>
<dbReference type="Proteomes" id="UP000187323">
    <property type="component" value="Unassembled WGS sequence"/>
</dbReference>
<name>A0A1R0XYA3_9BACL</name>
<comment type="caution">
    <text evidence="1">The sequence shown here is derived from an EMBL/GenBank/DDBJ whole genome shotgun (WGS) entry which is preliminary data.</text>
</comment>
<reference evidence="3 4" key="1">
    <citation type="submission" date="2016-10" db="EMBL/GenBank/DDBJ databases">
        <title>Paenibacillus species isolates.</title>
        <authorList>
            <person name="Beno S.M."/>
        </authorList>
    </citation>
    <scope>NUCLEOTIDE SEQUENCE [LARGE SCALE GENOMIC DNA]</scope>
    <source>
        <strain evidence="1 4">FSL H7-0710</strain>
        <strain evidence="2 3">FSL H7-0918</strain>
    </source>
</reference>